<evidence type="ECO:0000256" key="1">
    <source>
        <dbReference type="SAM" id="MobiDB-lite"/>
    </source>
</evidence>
<sequence>MRIAVGENVVAFAHLLGIVHCPAGECKPICRERAVSLPICSSAGNWQSRSGKTGASPTWFLAISTARTSGVCSSIPSWIRRQVSHVAPLVRVTLATPLGTAMLAGVPPALALDLDPGAIQRLTAVCLQTMRRDQQVQRSVGAASASRLGAPRHLGVEPDRQRGRSGAHERASVQAGQSLVLSVGGVGRGCRSAHGAELPRWSHEMNPPRDLCDRAHSSEKIPQEVALDWFRLGHCRYRSASCTRATHTHCNDPACFGVREFLADAKDLDRACGWKIRLLRSQPLRRCGIQSGRPGRHGQHPSGLLQLVRASTLRRAGICGQWNTDVEPGLSSVGVPGSSEVVQGPKRGLSSPVMRTPAMRLGAADAQDKAHDLRRMLYRPWLFRGPPLSWTFETR</sequence>
<keyword evidence="3" id="KW-1185">Reference proteome</keyword>
<name>A0A1Y5SQY0_9RHOB</name>
<evidence type="ECO:0000313" key="3">
    <source>
        <dbReference type="Proteomes" id="UP000193900"/>
    </source>
</evidence>
<gene>
    <name evidence="2" type="ORF">ROA7023_01917</name>
</gene>
<reference evidence="2 3" key="1">
    <citation type="submission" date="2017-03" db="EMBL/GenBank/DDBJ databases">
        <authorList>
            <person name="Afonso C.L."/>
            <person name="Miller P.J."/>
            <person name="Scott M.A."/>
            <person name="Spackman E."/>
            <person name="Goraichik I."/>
            <person name="Dimitrov K.M."/>
            <person name="Suarez D.L."/>
            <person name="Swayne D.E."/>
        </authorList>
    </citation>
    <scope>NUCLEOTIDE SEQUENCE [LARGE SCALE GENOMIC DNA]</scope>
    <source>
        <strain evidence="2 3">CECT 7023</strain>
    </source>
</reference>
<accession>A0A1Y5SQY0</accession>
<protein>
    <submittedName>
        <fullName evidence="2">Uncharacterized protein</fullName>
    </submittedName>
</protein>
<proteinExistence type="predicted"/>
<feature type="region of interest" description="Disordered" evidence="1">
    <location>
        <begin position="333"/>
        <end position="353"/>
    </location>
</feature>
<feature type="compositionally biased region" description="Basic and acidic residues" evidence="1">
    <location>
        <begin position="154"/>
        <end position="171"/>
    </location>
</feature>
<dbReference type="EMBL" id="FWFZ01000008">
    <property type="protein sequence ID" value="SLN46380.1"/>
    <property type="molecule type" value="Genomic_DNA"/>
</dbReference>
<dbReference type="Proteomes" id="UP000193900">
    <property type="component" value="Unassembled WGS sequence"/>
</dbReference>
<dbReference type="AlphaFoldDB" id="A0A1Y5SQY0"/>
<feature type="region of interest" description="Disordered" evidence="1">
    <location>
        <begin position="137"/>
        <end position="171"/>
    </location>
</feature>
<organism evidence="2 3">
    <name type="scientific">Roseisalinus antarcticus</name>
    <dbReference type="NCBI Taxonomy" id="254357"/>
    <lineage>
        <taxon>Bacteria</taxon>
        <taxon>Pseudomonadati</taxon>
        <taxon>Pseudomonadota</taxon>
        <taxon>Alphaproteobacteria</taxon>
        <taxon>Rhodobacterales</taxon>
        <taxon>Roseobacteraceae</taxon>
        <taxon>Roseisalinus</taxon>
    </lineage>
</organism>
<evidence type="ECO:0000313" key="2">
    <source>
        <dbReference type="EMBL" id="SLN46380.1"/>
    </source>
</evidence>
<feature type="compositionally biased region" description="Low complexity" evidence="1">
    <location>
        <begin position="333"/>
        <end position="345"/>
    </location>
</feature>